<dbReference type="InterPro" id="IPR037069">
    <property type="entry name" value="AcylCoA_DH/ox_N_sf"/>
</dbReference>
<dbReference type="Pfam" id="PF02771">
    <property type="entry name" value="Acyl-CoA_dh_N"/>
    <property type="match status" value="1"/>
</dbReference>
<evidence type="ECO:0000259" key="1">
    <source>
        <dbReference type="Pfam" id="PF02771"/>
    </source>
</evidence>
<reference evidence="2" key="1">
    <citation type="submission" date="2013-08" db="EMBL/GenBank/DDBJ databases">
        <authorList>
            <person name="Mendez C."/>
            <person name="Richter M."/>
            <person name="Ferrer M."/>
            <person name="Sanchez J."/>
        </authorList>
    </citation>
    <scope>NUCLEOTIDE SEQUENCE</scope>
</reference>
<dbReference type="GO" id="GO:0016627">
    <property type="term" value="F:oxidoreductase activity, acting on the CH-CH group of donors"/>
    <property type="evidence" value="ECO:0007669"/>
    <property type="project" value="InterPro"/>
</dbReference>
<dbReference type="InterPro" id="IPR013786">
    <property type="entry name" value="AcylCoA_DH/ox_N"/>
</dbReference>
<dbReference type="AlphaFoldDB" id="T1BG85"/>
<dbReference type="Gene3D" id="1.10.540.10">
    <property type="entry name" value="Acyl-CoA dehydrogenase/oxidase, N-terminal domain"/>
    <property type="match status" value="1"/>
</dbReference>
<gene>
    <name evidence="2" type="ORF">B1B_05876</name>
</gene>
<organism evidence="2">
    <name type="scientific">mine drainage metagenome</name>
    <dbReference type="NCBI Taxonomy" id="410659"/>
    <lineage>
        <taxon>unclassified sequences</taxon>
        <taxon>metagenomes</taxon>
        <taxon>ecological metagenomes</taxon>
    </lineage>
</organism>
<feature type="non-terminal residue" evidence="2">
    <location>
        <position position="52"/>
    </location>
</feature>
<dbReference type="GO" id="GO:0050660">
    <property type="term" value="F:flavin adenine dinucleotide binding"/>
    <property type="evidence" value="ECO:0007669"/>
    <property type="project" value="InterPro"/>
</dbReference>
<feature type="domain" description="Acyl-CoA dehydrogenase/oxidase N-terminal" evidence="1">
    <location>
        <begin position="8"/>
        <end position="52"/>
    </location>
</feature>
<dbReference type="SUPFAM" id="SSF56645">
    <property type="entry name" value="Acyl-CoA dehydrogenase NM domain-like"/>
    <property type="match status" value="1"/>
</dbReference>
<sequence>MGLSFDLTSEQEAIRQTCREFADQVVAPRAAEFDRQQEFPYPVVAQMGELGL</sequence>
<evidence type="ECO:0000313" key="2">
    <source>
        <dbReference type="EMBL" id="EQD67613.1"/>
    </source>
</evidence>
<name>T1BG85_9ZZZZ</name>
<comment type="caution">
    <text evidence="2">The sequence shown here is derived from an EMBL/GenBank/DDBJ whole genome shotgun (WGS) entry which is preliminary data.</text>
</comment>
<accession>T1BG85</accession>
<dbReference type="InterPro" id="IPR009100">
    <property type="entry name" value="AcylCoA_DH/oxidase_NM_dom_sf"/>
</dbReference>
<protein>
    <submittedName>
        <fullName evidence="2">Acyl-CoA dehydrogenase, short-chain</fullName>
    </submittedName>
</protein>
<dbReference type="EMBL" id="AUZY01003727">
    <property type="protein sequence ID" value="EQD67613.1"/>
    <property type="molecule type" value="Genomic_DNA"/>
</dbReference>
<proteinExistence type="predicted"/>
<reference evidence="2" key="2">
    <citation type="journal article" date="2014" name="ISME J.">
        <title>Microbial stratification in low pH oxic and suboxic macroscopic growths along an acid mine drainage.</title>
        <authorList>
            <person name="Mendez-Garcia C."/>
            <person name="Mesa V."/>
            <person name="Sprenger R.R."/>
            <person name="Richter M."/>
            <person name="Diez M.S."/>
            <person name="Solano J."/>
            <person name="Bargiela R."/>
            <person name="Golyshina O.V."/>
            <person name="Manteca A."/>
            <person name="Ramos J.L."/>
            <person name="Gallego J.R."/>
            <person name="Llorente I."/>
            <person name="Martins Dos Santos V.A."/>
            <person name="Jensen O.N."/>
            <person name="Pelaez A.I."/>
            <person name="Sanchez J."/>
            <person name="Ferrer M."/>
        </authorList>
    </citation>
    <scope>NUCLEOTIDE SEQUENCE</scope>
</reference>